<organism evidence="1 2">
    <name type="scientific">Alicyclobacillus acidocaldarius (strain Tc-4-1)</name>
    <name type="common">Bacillus acidocaldarius</name>
    <dbReference type="NCBI Taxonomy" id="1048834"/>
    <lineage>
        <taxon>Bacteria</taxon>
        <taxon>Bacillati</taxon>
        <taxon>Bacillota</taxon>
        <taxon>Bacilli</taxon>
        <taxon>Bacillales</taxon>
        <taxon>Alicyclobacillaceae</taxon>
        <taxon>Alicyclobacillus</taxon>
    </lineage>
</organism>
<proteinExistence type="predicted"/>
<accession>F8ICK2</accession>
<name>F8ICK2_ALIAT</name>
<reference evidence="1 2" key="1">
    <citation type="journal article" date="2011" name="J. Bacteriol.">
        <title>Complete Genome Sequence of Alicyclobacillus acidocaldarius Strain Tc-4-1.</title>
        <authorList>
            <person name="Chen Y."/>
            <person name="He Y."/>
            <person name="Zhang B."/>
            <person name="Yang J."/>
            <person name="Li W."/>
            <person name="Dong Z."/>
            <person name="Hu S."/>
        </authorList>
    </citation>
    <scope>NUCLEOTIDE SEQUENCE [LARGE SCALE GENOMIC DNA]</scope>
    <source>
        <strain evidence="1 2">Tc-4-1</strain>
    </source>
</reference>
<dbReference type="PANTHER" id="PTHR34351:SF1">
    <property type="entry name" value="SLR1927 PROTEIN"/>
    <property type="match status" value="1"/>
</dbReference>
<dbReference type="Proteomes" id="UP000000292">
    <property type="component" value="Chromosome"/>
</dbReference>
<evidence type="ECO:0000313" key="1">
    <source>
        <dbReference type="EMBL" id="AEJ42478.1"/>
    </source>
</evidence>
<dbReference type="OrthoDB" id="140416at2"/>
<dbReference type="STRING" id="1048834.TC41_0515"/>
<protein>
    <submittedName>
        <fullName evidence="1">Uncharacterized protein</fullName>
    </submittedName>
</protein>
<dbReference type="EMBL" id="CP002902">
    <property type="protein sequence ID" value="AEJ42478.1"/>
    <property type="molecule type" value="Genomic_DNA"/>
</dbReference>
<gene>
    <name evidence="1" type="ordered locus">TC41_0515</name>
</gene>
<reference evidence="2" key="2">
    <citation type="submission" date="2011-06" db="EMBL/GenBank/DDBJ databases">
        <title>The complete genome sequence of Alicyclobacillus acidocaldarius sp. Tc-4-1.</title>
        <authorList>
            <person name="Chen Y."/>
            <person name="He Y."/>
            <person name="Dong Z."/>
            <person name="Hu S."/>
        </authorList>
    </citation>
    <scope>NUCLEOTIDE SEQUENCE [LARGE SCALE GENOMIC DNA]</scope>
    <source>
        <strain evidence="2">Tc-4-1</strain>
    </source>
</reference>
<dbReference type="HOGENOM" id="CLU_743222_0_0_9"/>
<evidence type="ECO:0000313" key="2">
    <source>
        <dbReference type="Proteomes" id="UP000000292"/>
    </source>
</evidence>
<sequence length="372" mass="40735">MSTALRRSSWFVAALVLASAFVTSLALGTDAVGVRALAGAMDVLSLYELCFAVCAMAISSARVDLPARASAGDSARVVVDISGRVFGFGLWRRRGVIALQWEERCVPYDRLGGVASFKLAGGYRVQLEASLLRRGQYRLRGVCVRLSDAFGLLSVERHLPAEGVMVVYPKVLPAGQWIREIERQMRACERAWDGARTAPTGGLVPFRTGERRSLIHWPTSLRMGTLYARELAFDRPRPWLVVPLAEQNDVHLTEQVLSVAFSLVVHSQRRGQVVECLAPVSTDGLGTWRRCKTFDEVGRALASVNASASFAAVPPAEMRGEWSAIIWVTARACDAIRWTMDLRAVTVSAVDVWAIADAGHKGARRETAHCRS</sequence>
<dbReference type="eggNOG" id="COG1721">
    <property type="taxonomic scope" value="Bacteria"/>
</dbReference>
<dbReference type="KEGG" id="aad:TC41_0515"/>
<dbReference type="RefSeq" id="WP_014463384.1">
    <property type="nucleotide sequence ID" value="NC_017167.1"/>
</dbReference>
<dbReference type="AlphaFoldDB" id="F8ICK2"/>
<dbReference type="PATRIC" id="fig|1048834.4.peg.483"/>
<dbReference type="PANTHER" id="PTHR34351">
    <property type="entry name" value="SLR1927 PROTEIN-RELATED"/>
    <property type="match status" value="1"/>
</dbReference>